<proteinExistence type="predicted"/>
<dbReference type="InterPro" id="IPR050097">
    <property type="entry name" value="Ferredoxin-NADP_redctase_2"/>
</dbReference>
<keyword evidence="2" id="KW-0560">Oxidoreductase</keyword>
<name>A0ABS1C5H4_9BACT</name>
<evidence type="ECO:0000313" key="4">
    <source>
        <dbReference type="EMBL" id="MBK0404638.1"/>
    </source>
</evidence>
<sequence>MKETLLYDVIITGGSYAGLAAAMSLGRALRRVLVIDSGQPCNRFTPHSHNFLTQDGKVPAEIAALAREQVANYKTVEFHAGLAVSGTKNATGFEVKTQTGETFNARKLIFATGLKDLLPEIDGFAECWGKSVIHCPYCHGYEVRNEKTAMLANGDQAMHYAQLLRNWTKELTLLTNGKADLTEEQKAKLKRNQIELIETEILNLEQTDGQIQRVVFKDHSRLPVKALYHRPEFEQHCKIPQQLGCELTEAGFLKIDPMQRTTVPGVYACGDNATMRAVAMAVGTGMATGAMVNNDLCTEEFN</sequence>
<gene>
    <name evidence="4" type="ORF">I5M27_16700</name>
</gene>
<dbReference type="EMBL" id="JAEHFX010000010">
    <property type="protein sequence ID" value="MBK0404638.1"/>
    <property type="molecule type" value="Genomic_DNA"/>
</dbReference>
<feature type="domain" description="FAD/NAD(P)-binding" evidence="3">
    <location>
        <begin position="7"/>
        <end position="284"/>
    </location>
</feature>
<evidence type="ECO:0000313" key="5">
    <source>
        <dbReference type="Proteomes" id="UP000644147"/>
    </source>
</evidence>
<dbReference type="InterPro" id="IPR036188">
    <property type="entry name" value="FAD/NAD-bd_sf"/>
</dbReference>
<dbReference type="Proteomes" id="UP000644147">
    <property type="component" value="Unassembled WGS sequence"/>
</dbReference>
<comment type="caution">
    <text evidence="4">The sequence shown here is derived from an EMBL/GenBank/DDBJ whole genome shotgun (WGS) entry which is preliminary data.</text>
</comment>
<evidence type="ECO:0000256" key="1">
    <source>
        <dbReference type="ARBA" id="ARBA00022630"/>
    </source>
</evidence>
<protein>
    <submittedName>
        <fullName evidence="4">NAD(P)/FAD-dependent oxidoreductase</fullName>
    </submittedName>
</protein>
<evidence type="ECO:0000256" key="2">
    <source>
        <dbReference type="ARBA" id="ARBA00023002"/>
    </source>
</evidence>
<dbReference type="SUPFAM" id="SSF51905">
    <property type="entry name" value="FAD/NAD(P)-binding domain"/>
    <property type="match status" value="1"/>
</dbReference>
<dbReference type="Pfam" id="PF07992">
    <property type="entry name" value="Pyr_redox_2"/>
    <property type="match status" value="1"/>
</dbReference>
<accession>A0ABS1C5H4</accession>
<dbReference type="Gene3D" id="3.50.50.60">
    <property type="entry name" value="FAD/NAD(P)-binding domain"/>
    <property type="match status" value="2"/>
</dbReference>
<dbReference type="PRINTS" id="PR00469">
    <property type="entry name" value="PNDRDTASEII"/>
</dbReference>
<dbReference type="PANTHER" id="PTHR48105">
    <property type="entry name" value="THIOREDOXIN REDUCTASE 1-RELATED-RELATED"/>
    <property type="match status" value="1"/>
</dbReference>
<dbReference type="RefSeq" id="WP_200507478.1">
    <property type="nucleotide sequence ID" value="NZ_JAEHFX010000010.1"/>
</dbReference>
<reference evidence="4 5" key="1">
    <citation type="submission" date="2020-12" db="EMBL/GenBank/DDBJ databases">
        <title>Bacterial novel species Adhaeribacter sp. BT258 isolated from soil.</title>
        <authorList>
            <person name="Jung H.-Y."/>
        </authorList>
    </citation>
    <scope>NUCLEOTIDE SEQUENCE [LARGE SCALE GENOMIC DNA]</scope>
    <source>
        <strain evidence="4 5">BT258</strain>
    </source>
</reference>
<dbReference type="PRINTS" id="PR00368">
    <property type="entry name" value="FADPNR"/>
</dbReference>
<evidence type="ECO:0000259" key="3">
    <source>
        <dbReference type="Pfam" id="PF07992"/>
    </source>
</evidence>
<keyword evidence="1" id="KW-0285">Flavoprotein</keyword>
<keyword evidence="5" id="KW-1185">Reference proteome</keyword>
<dbReference type="InterPro" id="IPR023753">
    <property type="entry name" value="FAD/NAD-binding_dom"/>
</dbReference>
<organism evidence="4 5">
    <name type="scientific">Adhaeribacter terrigena</name>
    <dbReference type="NCBI Taxonomy" id="2793070"/>
    <lineage>
        <taxon>Bacteria</taxon>
        <taxon>Pseudomonadati</taxon>
        <taxon>Bacteroidota</taxon>
        <taxon>Cytophagia</taxon>
        <taxon>Cytophagales</taxon>
        <taxon>Hymenobacteraceae</taxon>
        <taxon>Adhaeribacter</taxon>
    </lineage>
</organism>